<dbReference type="OrthoDB" id="10411897at2759"/>
<accession>M2XTL7</accession>
<gene>
    <name evidence="3" type="ORF">Gasu_54540</name>
</gene>
<dbReference type="RefSeq" id="XP_005703523.1">
    <property type="nucleotide sequence ID" value="XM_005703466.1"/>
</dbReference>
<keyword evidence="1" id="KW-0479">Metal-binding</keyword>
<dbReference type="EMBL" id="KB454539">
    <property type="protein sequence ID" value="EME27003.1"/>
    <property type="molecule type" value="Genomic_DNA"/>
</dbReference>
<keyword evidence="1" id="KW-0862">Zinc</keyword>
<keyword evidence="4" id="KW-1185">Reference proteome</keyword>
<dbReference type="GO" id="GO:0006355">
    <property type="term" value="P:regulation of DNA-templated transcription"/>
    <property type="evidence" value="ECO:0007669"/>
    <property type="project" value="InterPro"/>
</dbReference>
<reference evidence="4" key="1">
    <citation type="journal article" date="2013" name="Science">
        <title>Gene transfer from bacteria and archaea facilitated evolution of an extremophilic eukaryote.</title>
        <authorList>
            <person name="Schonknecht G."/>
            <person name="Chen W.H."/>
            <person name="Ternes C.M."/>
            <person name="Barbier G.G."/>
            <person name="Shrestha R.P."/>
            <person name="Stanke M."/>
            <person name="Brautigam A."/>
            <person name="Baker B.J."/>
            <person name="Banfield J.F."/>
            <person name="Garavito R.M."/>
            <person name="Carr K."/>
            <person name="Wilkerson C."/>
            <person name="Rensing S.A."/>
            <person name="Gagneul D."/>
            <person name="Dickenson N.E."/>
            <person name="Oesterhelt C."/>
            <person name="Lercher M.J."/>
            <person name="Weber A.P."/>
        </authorList>
    </citation>
    <scope>NUCLEOTIDE SEQUENCE [LARGE SCALE GENOMIC DNA]</scope>
    <source>
        <strain evidence="4">074W</strain>
    </source>
</reference>
<evidence type="ECO:0000313" key="4">
    <source>
        <dbReference type="Proteomes" id="UP000030680"/>
    </source>
</evidence>
<sequence length="350" mass="39999">MYSLLLMTSQANLFSVPSVTRINTNMNSNMNLPTACVYGTQKSLMLEKLPAILCLGAPENVSNFSTNPSEVELLKDTVTCRSQSNISVSRLLEQNRAASRTFSKAESQVMQTKLHGEKHSVSAVHDVSSNPVAAIPGDFALPSVSRSVFEGHKLVEKYTRAPVRKCLKASKECSNCHQTHSPNWYLSKEKLPLCNACAKYQKRTGLPRPPQHWNKEVRFRRKKIVCRQHMALETCKLENISRMDMDRMECNDRFSQTSMRNLTIAKRRRREDSSEISSLWRGKETLGFDLENENNDMSMTSKQVSPRRSNLFEMEQNMRHYQNFGSWDKMTSLLNVVQIAKYEGDFVLTL</sequence>
<proteinExistence type="predicted"/>
<dbReference type="GeneID" id="17085945"/>
<protein>
    <recommendedName>
        <fullName evidence="2">GATA-type domain-containing protein</fullName>
    </recommendedName>
</protein>
<name>M2XTL7_GALSU</name>
<dbReference type="SUPFAM" id="SSF57716">
    <property type="entry name" value="Glucocorticoid receptor-like (DNA-binding domain)"/>
    <property type="match status" value="1"/>
</dbReference>
<dbReference type="AlphaFoldDB" id="M2XTL7"/>
<keyword evidence="1" id="KW-0863">Zinc-finger</keyword>
<organism evidence="3 4">
    <name type="scientific">Galdieria sulphuraria</name>
    <name type="common">Red alga</name>
    <dbReference type="NCBI Taxonomy" id="130081"/>
    <lineage>
        <taxon>Eukaryota</taxon>
        <taxon>Rhodophyta</taxon>
        <taxon>Bangiophyceae</taxon>
        <taxon>Galdieriales</taxon>
        <taxon>Galdieriaceae</taxon>
        <taxon>Galdieria</taxon>
    </lineage>
</organism>
<dbReference type="GO" id="GO:0043565">
    <property type="term" value="F:sequence-specific DNA binding"/>
    <property type="evidence" value="ECO:0007669"/>
    <property type="project" value="InterPro"/>
</dbReference>
<dbReference type="Gramene" id="EME27003">
    <property type="protein sequence ID" value="EME27003"/>
    <property type="gene ID" value="Gasu_54540"/>
</dbReference>
<dbReference type="Pfam" id="PF00320">
    <property type="entry name" value="GATA"/>
    <property type="match status" value="1"/>
</dbReference>
<dbReference type="SMART" id="SM00401">
    <property type="entry name" value="ZnF_GATA"/>
    <property type="match status" value="1"/>
</dbReference>
<dbReference type="Proteomes" id="UP000030680">
    <property type="component" value="Unassembled WGS sequence"/>
</dbReference>
<evidence type="ECO:0000259" key="2">
    <source>
        <dbReference type="PROSITE" id="PS50114"/>
    </source>
</evidence>
<dbReference type="STRING" id="130081.M2XTL7"/>
<evidence type="ECO:0000313" key="3">
    <source>
        <dbReference type="EMBL" id="EME27003.1"/>
    </source>
</evidence>
<evidence type="ECO:0000256" key="1">
    <source>
        <dbReference type="PROSITE-ProRule" id="PRU00094"/>
    </source>
</evidence>
<dbReference type="InterPro" id="IPR000679">
    <property type="entry name" value="Znf_GATA"/>
</dbReference>
<feature type="domain" description="GATA-type" evidence="2">
    <location>
        <begin position="167"/>
        <end position="220"/>
    </location>
</feature>
<dbReference type="Gene3D" id="3.30.50.10">
    <property type="entry name" value="Erythroid Transcription Factor GATA-1, subunit A"/>
    <property type="match status" value="1"/>
</dbReference>
<dbReference type="PROSITE" id="PS50114">
    <property type="entry name" value="GATA_ZN_FINGER_2"/>
    <property type="match status" value="1"/>
</dbReference>
<dbReference type="GO" id="GO:0008270">
    <property type="term" value="F:zinc ion binding"/>
    <property type="evidence" value="ECO:0007669"/>
    <property type="project" value="UniProtKB-KW"/>
</dbReference>
<dbReference type="KEGG" id="gsl:Gasu_54540"/>
<dbReference type="InterPro" id="IPR013088">
    <property type="entry name" value="Znf_NHR/GATA"/>
</dbReference>
<dbReference type="CDD" id="cd00202">
    <property type="entry name" value="ZnF_GATA"/>
    <property type="match status" value="1"/>
</dbReference>